<reference evidence="4 5" key="1">
    <citation type="submission" date="2016-01" db="EMBL/GenBank/DDBJ databases">
        <title>The new phylogeny of the genus Mycobacterium.</title>
        <authorList>
            <person name="Tarcisio F."/>
            <person name="Conor M."/>
            <person name="Antonella G."/>
            <person name="Elisabetta G."/>
            <person name="Giulia F.S."/>
            <person name="Sara T."/>
            <person name="Anna F."/>
            <person name="Clotilde B."/>
            <person name="Roberto B."/>
            <person name="Veronica D.S."/>
            <person name="Fabio R."/>
            <person name="Monica P."/>
            <person name="Olivier J."/>
            <person name="Enrico T."/>
            <person name="Nicola S."/>
        </authorList>
    </citation>
    <scope>NUCLEOTIDE SEQUENCE [LARGE SCALE GENOMIC DNA]</scope>
    <source>
        <strain evidence="4 5">DSM 44339</strain>
    </source>
</reference>
<dbReference type="EMBL" id="AP022605">
    <property type="protein sequence ID" value="BBZ06415.1"/>
    <property type="molecule type" value="Genomic_DNA"/>
</dbReference>
<feature type="domain" description="Acyltransferase 3" evidence="2">
    <location>
        <begin position="27"/>
        <end position="336"/>
    </location>
</feature>
<reference evidence="3 6" key="2">
    <citation type="journal article" date="2019" name="Emerg. Microbes Infect.">
        <title>Comprehensive subspecies identification of 175 nontuberculous mycobacteria species based on 7547 genomic profiles.</title>
        <authorList>
            <person name="Matsumoto Y."/>
            <person name="Kinjo T."/>
            <person name="Motooka D."/>
            <person name="Nabeya D."/>
            <person name="Jung N."/>
            <person name="Uechi K."/>
            <person name="Horii T."/>
            <person name="Iida T."/>
            <person name="Fujita J."/>
            <person name="Nakamura S."/>
        </authorList>
    </citation>
    <scope>NUCLEOTIDE SEQUENCE [LARGE SCALE GENOMIC DNA]</scope>
    <source>
        <strain evidence="3 6">JCM 12405</strain>
    </source>
</reference>
<dbReference type="GO" id="GO:0016020">
    <property type="term" value="C:membrane"/>
    <property type="evidence" value="ECO:0007669"/>
    <property type="project" value="TreeGrafter"/>
</dbReference>
<evidence type="ECO:0000313" key="3">
    <source>
        <dbReference type="EMBL" id="BBZ06415.1"/>
    </source>
</evidence>
<keyword evidence="1" id="KW-1133">Transmembrane helix</keyword>
<feature type="transmembrane region" description="Helical" evidence="1">
    <location>
        <begin position="260"/>
        <end position="277"/>
    </location>
</feature>
<dbReference type="Proteomes" id="UP000467201">
    <property type="component" value="Chromosome"/>
</dbReference>
<keyword evidence="1" id="KW-0472">Membrane</keyword>
<dbReference type="GO" id="GO:0009103">
    <property type="term" value="P:lipopolysaccharide biosynthetic process"/>
    <property type="evidence" value="ECO:0007669"/>
    <property type="project" value="TreeGrafter"/>
</dbReference>
<gene>
    <name evidence="4" type="ORF">AWC01_15405</name>
    <name evidence="3" type="ORF">MDOR_05840</name>
</gene>
<evidence type="ECO:0000256" key="1">
    <source>
        <dbReference type="SAM" id="Phobius"/>
    </source>
</evidence>
<dbReference type="RefSeq" id="WP_085192228.1">
    <property type="nucleotide sequence ID" value="NZ_AP022605.1"/>
</dbReference>
<feature type="transmembrane region" description="Helical" evidence="1">
    <location>
        <begin position="235"/>
        <end position="254"/>
    </location>
</feature>
<dbReference type="InterPro" id="IPR050879">
    <property type="entry name" value="Acyltransferase_3"/>
</dbReference>
<feature type="transmembrane region" description="Helical" evidence="1">
    <location>
        <begin position="373"/>
        <end position="391"/>
    </location>
</feature>
<evidence type="ECO:0000259" key="2">
    <source>
        <dbReference type="Pfam" id="PF01757"/>
    </source>
</evidence>
<feature type="transmembrane region" description="Helical" evidence="1">
    <location>
        <begin position="297"/>
        <end position="315"/>
    </location>
</feature>
<dbReference type="EMBL" id="LQOS01000044">
    <property type="protein sequence ID" value="ORV37813.1"/>
    <property type="molecule type" value="Genomic_DNA"/>
</dbReference>
<dbReference type="InterPro" id="IPR002656">
    <property type="entry name" value="Acyl_transf_3_dom"/>
</dbReference>
<reference evidence="3" key="3">
    <citation type="submission" date="2020-02" db="EMBL/GenBank/DDBJ databases">
        <authorList>
            <person name="Matsumoto Y."/>
            <person name="Motooka D."/>
            <person name="Nakamura S."/>
        </authorList>
    </citation>
    <scope>NUCLEOTIDE SEQUENCE</scope>
    <source>
        <strain evidence="3">JCM 12405</strain>
    </source>
</reference>
<evidence type="ECO:0000313" key="6">
    <source>
        <dbReference type="Proteomes" id="UP000467201"/>
    </source>
</evidence>
<keyword evidence="5" id="KW-1185">Reference proteome</keyword>
<dbReference type="GO" id="GO:0016747">
    <property type="term" value="F:acyltransferase activity, transferring groups other than amino-acyl groups"/>
    <property type="evidence" value="ECO:0007669"/>
    <property type="project" value="InterPro"/>
</dbReference>
<dbReference type="Proteomes" id="UP000193564">
    <property type="component" value="Unassembled WGS sequence"/>
</dbReference>
<dbReference type="STRING" id="126673.AWC01_15405"/>
<dbReference type="PANTHER" id="PTHR23028:SF53">
    <property type="entry name" value="ACYL_TRANSF_3 DOMAIN-CONTAINING PROTEIN"/>
    <property type="match status" value="1"/>
</dbReference>
<organism evidence="4 5">
    <name type="scientific">Mycolicibacterium doricum</name>
    <dbReference type="NCBI Taxonomy" id="126673"/>
    <lineage>
        <taxon>Bacteria</taxon>
        <taxon>Bacillati</taxon>
        <taxon>Actinomycetota</taxon>
        <taxon>Actinomycetes</taxon>
        <taxon>Mycobacteriales</taxon>
        <taxon>Mycobacteriaceae</taxon>
        <taxon>Mycolicibacterium</taxon>
    </lineage>
</organism>
<keyword evidence="4" id="KW-0012">Acyltransferase</keyword>
<name>A0A1X1T0M4_9MYCO</name>
<proteinExistence type="predicted"/>
<feature type="transmembrane region" description="Helical" evidence="1">
    <location>
        <begin position="51"/>
        <end position="71"/>
    </location>
</feature>
<feature type="transmembrane region" description="Helical" evidence="1">
    <location>
        <begin position="91"/>
        <end position="109"/>
    </location>
</feature>
<keyword evidence="1" id="KW-0812">Transmembrane</keyword>
<accession>A0A1X1T0M4</accession>
<sequence>MATIVDRYRDAARRRRRRAERANQRLDIQGLRMVAVLAVFAHHLWDWPRSGFVGIDVFFVVSGFLVTTSLLTSDTPATLTSFYWNRLRRIVPVAAVVLLATYVASALVLTPAQARATGTDAVFAFFGVANWRFAVDGTGASPVAHFWALSVAEQFWLVWPLLLLAVGVLAARKAHITTAAVLTVASFGWALYQTASDPALAYLDTFARLWELGVGALLAMAAAQLARVPPAVKPLLSWAGLLLVGASVFVVPAAGFPAPWALLPVAGAALVLAAGVGGEPRFQPLLDNRVSTYVGDLSYALFLVHWPVIVILAALMDRGPYFDICVLAFAFGLAVACHHFVETPLRRASKEAFRQARKDLQHGVFQVEHRTKAAAVGALVLIAVGLCAFAARPDAYAPHTTTVVSEGL</sequence>
<feature type="transmembrane region" description="Helical" evidence="1">
    <location>
        <begin position="146"/>
        <end position="169"/>
    </location>
</feature>
<dbReference type="OrthoDB" id="3404679at2"/>
<keyword evidence="4" id="KW-0808">Transferase</keyword>
<evidence type="ECO:0000313" key="4">
    <source>
        <dbReference type="EMBL" id="ORV37813.1"/>
    </source>
</evidence>
<feature type="transmembrane region" description="Helical" evidence="1">
    <location>
        <begin position="207"/>
        <end position="228"/>
    </location>
</feature>
<dbReference type="KEGG" id="mdr:MDOR_05840"/>
<dbReference type="AlphaFoldDB" id="A0A1X1T0M4"/>
<protein>
    <submittedName>
        <fullName evidence="4">Acyltransferase</fullName>
    </submittedName>
</protein>
<feature type="transmembrane region" description="Helical" evidence="1">
    <location>
        <begin position="321"/>
        <end position="341"/>
    </location>
</feature>
<evidence type="ECO:0000313" key="5">
    <source>
        <dbReference type="Proteomes" id="UP000193564"/>
    </source>
</evidence>
<dbReference type="Pfam" id="PF01757">
    <property type="entry name" value="Acyl_transf_3"/>
    <property type="match status" value="1"/>
</dbReference>
<dbReference type="PANTHER" id="PTHR23028">
    <property type="entry name" value="ACETYLTRANSFERASE"/>
    <property type="match status" value="1"/>
</dbReference>
<feature type="transmembrane region" description="Helical" evidence="1">
    <location>
        <begin position="176"/>
        <end position="195"/>
    </location>
</feature>